<name>A0A9P7KMI9_9AGAR</name>
<dbReference type="OrthoDB" id="5954793at2759"/>
<feature type="binding site" evidence="4">
    <location>
        <position position="117"/>
    </location>
    <ligand>
        <name>S-adenosyl-L-methionine</name>
        <dbReference type="ChEBI" id="CHEBI:59789"/>
    </ligand>
</feature>
<keyword evidence="1 4" id="KW-0489">Methyltransferase</keyword>
<dbReference type="SUPFAM" id="SSF53335">
    <property type="entry name" value="S-adenosyl-L-methionine-dependent methyltransferases"/>
    <property type="match status" value="1"/>
</dbReference>
<reference evidence="5" key="2">
    <citation type="submission" date="2021-10" db="EMBL/GenBank/DDBJ databases">
        <title>Phylogenomics reveals ancestral predisposition of the termite-cultivated fungus Termitomyces towards a domesticated lifestyle.</title>
        <authorList>
            <person name="Auxier B."/>
            <person name="Grum-Grzhimaylo A."/>
            <person name="Cardenas M.E."/>
            <person name="Lodge J.D."/>
            <person name="Laessoe T."/>
            <person name="Pedersen O."/>
            <person name="Smith M.E."/>
            <person name="Kuyper T.W."/>
            <person name="Franco-Molano E.A."/>
            <person name="Baroni T.J."/>
            <person name="Aanen D.K."/>
        </authorList>
    </citation>
    <scope>NUCLEOTIDE SEQUENCE</scope>
    <source>
        <strain evidence="5">D49</strain>
    </source>
</reference>
<reference evidence="5" key="1">
    <citation type="submission" date="2021-02" db="EMBL/GenBank/DDBJ databases">
        <authorList>
            <person name="Nieuwenhuis M."/>
            <person name="Van De Peppel L.J.J."/>
        </authorList>
    </citation>
    <scope>NUCLEOTIDE SEQUENCE</scope>
    <source>
        <strain evidence="5">D49</strain>
    </source>
</reference>
<sequence>MPKTRKRKSPIVSVETASTSSSTPLLTRTIIRRFHVLLKQQAQLRNNHLGDANTTQALSDVERQISQLGGLEEYQRLSAVGQGTDRGGGSEKVLIGWLKDMGLQKRCPPKVKLLEVGALKPDNYRQCSSWIDTTPMDLRSRHPSIMEQDFLLLDKEEHGGKWDMISLSLVLNFVPEARDRGRMLQLAHEFLKPEGLLFLALPLPCVTNSRYVDFPYLKRLMEAIGFTEIQDRWKEGRKMAYWLYRKGPCGQSLGQFGRKLVLRQGNRNNFCILIRDL</sequence>
<dbReference type="PANTHER" id="PTHR21008">
    <property type="entry name" value="S-ADENOSYLMETHIONINE SENSOR UPSTREAM OF MTORC1-RELATED"/>
    <property type="match status" value="1"/>
</dbReference>
<dbReference type="Pfam" id="PF11968">
    <property type="entry name" value="Bmt2"/>
    <property type="match status" value="1"/>
</dbReference>
<comment type="subcellular location">
    <subcellularLocation>
        <location evidence="4">Nucleus</location>
        <location evidence="4">Nucleolus</location>
    </subcellularLocation>
</comment>
<evidence type="ECO:0000256" key="3">
    <source>
        <dbReference type="ARBA" id="ARBA00022691"/>
    </source>
</evidence>
<organism evidence="5 6">
    <name type="scientific">Sphagnurus paluster</name>
    <dbReference type="NCBI Taxonomy" id="117069"/>
    <lineage>
        <taxon>Eukaryota</taxon>
        <taxon>Fungi</taxon>
        <taxon>Dikarya</taxon>
        <taxon>Basidiomycota</taxon>
        <taxon>Agaricomycotina</taxon>
        <taxon>Agaricomycetes</taxon>
        <taxon>Agaricomycetidae</taxon>
        <taxon>Agaricales</taxon>
        <taxon>Tricholomatineae</taxon>
        <taxon>Lyophyllaceae</taxon>
        <taxon>Sphagnurus</taxon>
    </lineage>
</organism>
<evidence type="ECO:0000256" key="1">
    <source>
        <dbReference type="ARBA" id="ARBA00022603"/>
    </source>
</evidence>
<comment type="caution">
    <text evidence="5">The sequence shown here is derived from an EMBL/GenBank/DDBJ whole genome shotgun (WGS) entry which is preliminary data.</text>
</comment>
<dbReference type="EC" id="2.1.1.-" evidence="4"/>
<keyword evidence="6" id="KW-1185">Reference proteome</keyword>
<proteinExistence type="inferred from homology"/>
<dbReference type="Gene3D" id="3.40.50.150">
    <property type="entry name" value="Vaccinia Virus protein VP39"/>
    <property type="match status" value="1"/>
</dbReference>
<dbReference type="GO" id="GO:0005730">
    <property type="term" value="C:nucleolus"/>
    <property type="evidence" value="ECO:0007669"/>
    <property type="project" value="UniProtKB-SubCell"/>
</dbReference>
<protein>
    <recommendedName>
        <fullName evidence="4">25S rRNA adenine-N(1) methyltransferase</fullName>
        <ecNumber evidence="4">2.1.1.-</ecNumber>
    </recommendedName>
</protein>
<evidence type="ECO:0000256" key="4">
    <source>
        <dbReference type="HAMAP-Rule" id="MF_03044"/>
    </source>
</evidence>
<keyword evidence="4" id="KW-0539">Nucleus</keyword>
<dbReference type="PANTHER" id="PTHR21008:SF1">
    <property type="entry name" value="25S RRNA (ADENINE(2142)-N(1))-METHYLTRANSFERASE"/>
    <property type="match status" value="1"/>
</dbReference>
<comment type="function">
    <text evidence="4">S-adenosyl-L-methionine-dependent methyltransferase that specifically methylates the N(1) position of an adenine present in helix 65 in 25S rRNA.</text>
</comment>
<dbReference type="GO" id="GO:0016433">
    <property type="term" value="F:rRNA (adenine) methyltransferase activity"/>
    <property type="evidence" value="ECO:0007669"/>
    <property type="project" value="UniProtKB-UniRule"/>
</dbReference>
<evidence type="ECO:0000313" key="5">
    <source>
        <dbReference type="EMBL" id="KAG5653820.1"/>
    </source>
</evidence>
<comment type="similarity">
    <text evidence="4">Belongs to the BMT2 family.</text>
</comment>
<dbReference type="HAMAP" id="MF_03044">
    <property type="entry name" value="BMT2"/>
    <property type="match status" value="1"/>
</dbReference>
<dbReference type="InterPro" id="IPR029063">
    <property type="entry name" value="SAM-dependent_MTases_sf"/>
</dbReference>
<evidence type="ECO:0000256" key="2">
    <source>
        <dbReference type="ARBA" id="ARBA00022679"/>
    </source>
</evidence>
<dbReference type="Proteomes" id="UP000717328">
    <property type="component" value="Unassembled WGS sequence"/>
</dbReference>
<feature type="binding site" evidence="4">
    <location>
        <position position="137"/>
    </location>
    <ligand>
        <name>S-adenosyl-L-methionine</name>
        <dbReference type="ChEBI" id="CHEBI:59789"/>
    </ligand>
</feature>
<dbReference type="InterPro" id="IPR021867">
    <property type="entry name" value="Bmt2/SAMTOR"/>
</dbReference>
<gene>
    <name evidence="5" type="ORF">H0H81_010288</name>
</gene>
<keyword evidence="2 4" id="KW-0808">Transferase</keyword>
<evidence type="ECO:0000313" key="6">
    <source>
        <dbReference type="Proteomes" id="UP000717328"/>
    </source>
</evidence>
<dbReference type="EMBL" id="JABCKI010000032">
    <property type="protein sequence ID" value="KAG5653820.1"/>
    <property type="molecule type" value="Genomic_DNA"/>
</dbReference>
<accession>A0A9P7KMI9</accession>
<dbReference type="AlphaFoldDB" id="A0A9P7KMI9"/>
<keyword evidence="3 4" id="KW-0949">S-adenosyl-L-methionine</keyword>